<dbReference type="GO" id="GO:0043647">
    <property type="term" value="P:inositol phosphate metabolic process"/>
    <property type="evidence" value="ECO:0007669"/>
    <property type="project" value="UniProtKB-UniRule"/>
</dbReference>
<dbReference type="SUPFAM" id="SSF56655">
    <property type="entry name" value="Carbohydrate phosphatase"/>
    <property type="match status" value="1"/>
</dbReference>
<dbReference type="GO" id="GO:0000103">
    <property type="term" value="P:sulfate assimilation"/>
    <property type="evidence" value="ECO:0007669"/>
    <property type="project" value="UniProtKB-ARBA"/>
</dbReference>
<keyword evidence="5 11" id="KW-0378">Hydrolase</keyword>
<comment type="catalytic activity">
    <reaction evidence="9">
        <text>3'-phosphoadenylyl sulfate + H2O = adenosine 5'-phosphosulfate + phosphate</text>
        <dbReference type="Rhea" id="RHEA:77639"/>
        <dbReference type="ChEBI" id="CHEBI:15377"/>
        <dbReference type="ChEBI" id="CHEBI:43474"/>
        <dbReference type="ChEBI" id="CHEBI:58243"/>
        <dbReference type="ChEBI" id="CHEBI:58339"/>
        <dbReference type="EC" id="3.1.3.7"/>
    </reaction>
    <physiologicalReaction direction="left-to-right" evidence="9">
        <dbReference type="Rhea" id="RHEA:77640"/>
    </physiologicalReaction>
</comment>
<dbReference type="PROSITE" id="PS00629">
    <property type="entry name" value="IMP_1"/>
    <property type="match status" value="1"/>
</dbReference>
<dbReference type="GO" id="GO:0008441">
    <property type="term" value="F:3'(2'),5'-bisphosphate nucleotidase activity"/>
    <property type="evidence" value="ECO:0007669"/>
    <property type="project" value="UniProtKB-UniRule"/>
</dbReference>
<dbReference type="CDD" id="cd01517">
    <property type="entry name" value="PAP_phosphatase"/>
    <property type="match status" value="1"/>
</dbReference>
<comment type="similarity">
    <text evidence="2 11">Belongs to the inositol monophosphatase superfamily.</text>
</comment>
<evidence type="ECO:0000256" key="10">
    <source>
        <dbReference type="PIRSR" id="PIRSR600760-2"/>
    </source>
</evidence>
<feature type="binding site" evidence="10">
    <location>
        <position position="149"/>
    </location>
    <ligand>
        <name>Mg(2+)</name>
        <dbReference type="ChEBI" id="CHEBI:18420"/>
        <label>1</label>
        <note>catalytic</note>
    </ligand>
</feature>
<keyword evidence="4 10" id="KW-0479">Metal-binding</keyword>
<evidence type="ECO:0000256" key="5">
    <source>
        <dbReference type="ARBA" id="ARBA00022801"/>
    </source>
</evidence>
<accession>A0A1D8NQ98</accession>
<comment type="cofactor">
    <cofactor evidence="1 10 11">
        <name>Mg(2+)</name>
        <dbReference type="ChEBI" id="CHEBI:18420"/>
    </cofactor>
</comment>
<keyword evidence="6 10" id="KW-0460">Magnesium</keyword>
<dbReference type="PANTHER" id="PTHR43200:SF6">
    <property type="entry name" value="3'(2'),5'-BISPHOSPHATE NUCLEOTIDASE"/>
    <property type="match status" value="1"/>
</dbReference>
<dbReference type="NCBIfam" id="TIGR01330">
    <property type="entry name" value="bisphos_HAL2"/>
    <property type="match status" value="1"/>
</dbReference>
<dbReference type="Proteomes" id="UP000182444">
    <property type="component" value="Chromosome 1F"/>
</dbReference>
<proteinExistence type="inferred from homology"/>
<evidence type="ECO:0000313" key="12">
    <source>
        <dbReference type="EMBL" id="AOW07794.1"/>
    </source>
</evidence>
<evidence type="ECO:0000313" key="13">
    <source>
        <dbReference type="Proteomes" id="UP000182444"/>
    </source>
</evidence>
<dbReference type="GO" id="GO:0046872">
    <property type="term" value="F:metal ion binding"/>
    <property type="evidence" value="ECO:0007669"/>
    <property type="project" value="UniProtKB-UniRule"/>
</dbReference>
<dbReference type="EMBL" id="CP017558">
    <property type="protein sequence ID" value="AOW07794.1"/>
    <property type="molecule type" value="Genomic_DNA"/>
</dbReference>
<dbReference type="FunFam" id="3.30.540.10:FF:000015">
    <property type="entry name" value="3',5'-bisphosphate nucleotidase"/>
    <property type="match status" value="1"/>
</dbReference>
<dbReference type="eggNOG" id="KOG1528">
    <property type="taxonomic scope" value="Eukaryota"/>
</dbReference>
<dbReference type="FunFam" id="3.40.190.80:FF:000003">
    <property type="entry name" value="PAP-specific phosphatase HAL2-like"/>
    <property type="match status" value="1"/>
</dbReference>
<evidence type="ECO:0000256" key="9">
    <source>
        <dbReference type="ARBA" id="ARBA00044484"/>
    </source>
</evidence>
<dbReference type="PANTHER" id="PTHR43200">
    <property type="entry name" value="PHOSPHATASE"/>
    <property type="match status" value="1"/>
</dbReference>
<evidence type="ECO:0000256" key="7">
    <source>
        <dbReference type="ARBA" id="ARBA00044466"/>
    </source>
</evidence>
<dbReference type="AlphaFoldDB" id="A0A1D8NQ98"/>
<comment type="catalytic activity">
    <reaction evidence="8">
        <text>adenosine 3',5'-bisphosphate + H2O = AMP + phosphate</text>
        <dbReference type="Rhea" id="RHEA:10040"/>
        <dbReference type="ChEBI" id="CHEBI:15377"/>
        <dbReference type="ChEBI" id="CHEBI:43474"/>
        <dbReference type="ChEBI" id="CHEBI:58343"/>
        <dbReference type="ChEBI" id="CHEBI:456215"/>
        <dbReference type="EC" id="3.1.3.7"/>
    </reaction>
    <physiologicalReaction direction="left-to-right" evidence="8">
        <dbReference type="Rhea" id="RHEA:10041"/>
    </physiologicalReaction>
</comment>
<gene>
    <name evidence="12" type="ORF">YALI1_F35109g</name>
</gene>
<reference evidence="12 13" key="1">
    <citation type="journal article" date="2016" name="PLoS ONE">
        <title>Sequence Assembly of Yarrowia lipolytica Strain W29/CLIB89 Shows Transposable Element Diversity.</title>
        <authorList>
            <person name="Magnan C."/>
            <person name="Yu J."/>
            <person name="Chang I."/>
            <person name="Jahn E."/>
            <person name="Kanomata Y."/>
            <person name="Wu J."/>
            <person name="Zeller M."/>
            <person name="Oakes M."/>
            <person name="Baldi P."/>
            <person name="Sandmeyer S."/>
        </authorList>
    </citation>
    <scope>NUCLEOTIDE SEQUENCE [LARGE SCALE GENOMIC DNA]</scope>
    <source>
        <strain evidence="13">CLIB89(W29)</strain>
    </source>
</reference>
<name>A0A1D8NQ98_YARLL</name>
<comment type="function">
    <text evidence="11">Converts adenosine 3'-phosphate 5'-phosphosulfate (PAPS) to adenosine 5'-phosphosulfate (APS) and 3'(2')-phosphoadenosine 5'-phosphate (PAP) to AMP.</text>
</comment>
<dbReference type="PROSITE" id="PS00630">
    <property type="entry name" value="IMP_2"/>
    <property type="match status" value="1"/>
</dbReference>
<dbReference type="VEuPathDB" id="FungiDB:YALI0_F27665g"/>
<evidence type="ECO:0000256" key="2">
    <source>
        <dbReference type="ARBA" id="ARBA00009759"/>
    </source>
</evidence>
<dbReference type="GO" id="GO:0046854">
    <property type="term" value="P:phosphatidylinositol phosphate biosynthetic process"/>
    <property type="evidence" value="ECO:0007669"/>
    <property type="project" value="InterPro"/>
</dbReference>
<organism evidence="12 13">
    <name type="scientific">Yarrowia lipolytica</name>
    <name type="common">Candida lipolytica</name>
    <dbReference type="NCBI Taxonomy" id="4952"/>
    <lineage>
        <taxon>Eukaryota</taxon>
        <taxon>Fungi</taxon>
        <taxon>Dikarya</taxon>
        <taxon>Ascomycota</taxon>
        <taxon>Saccharomycotina</taxon>
        <taxon>Dipodascomycetes</taxon>
        <taxon>Dipodascales</taxon>
        <taxon>Dipodascales incertae sedis</taxon>
        <taxon>Yarrowia</taxon>
    </lineage>
</organism>
<evidence type="ECO:0000256" key="8">
    <source>
        <dbReference type="ARBA" id="ARBA00044479"/>
    </source>
</evidence>
<dbReference type="InterPro" id="IPR020550">
    <property type="entry name" value="Inositol_monophosphatase_CS"/>
</dbReference>
<feature type="binding site" evidence="10">
    <location>
        <position position="299"/>
    </location>
    <ligand>
        <name>Mg(2+)</name>
        <dbReference type="ChEBI" id="CHEBI:18420"/>
        <label>1</label>
        <note>catalytic</note>
    </ligand>
</feature>
<evidence type="ECO:0000256" key="11">
    <source>
        <dbReference type="RuleBase" id="RU368076"/>
    </source>
</evidence>
<dbReference type="InterPro" id="IPR006239">
    <property type="entry name" value="DPNP"/>
</dbReference>
<dbReference type="Gene3D" id="3.40.190.80">
    <property type="match status" value="1"/>
</dbReference>
<dbReference type="KEGG" id="yli:2908229"/>
<feature type="binding site" evidence="10">
    <location>
        <position position="147"/>
    </location>
    <ligand>
        <name>Mg(2+)</name>
        <dbReference type="ChEBI" id="CHEBI:18420"/>
        <label>1</label>
        <note>catalytic</note>
    </ligand>
</feature>
<dbReference type="EC" id="3.1.3.7" evidence="3 11"/>
<protein>
    <recommendedName>
        <fullName evidence="3 11">3'(2'),5'-bisphosphate nucleotidase</fullName>
        <ecNumber evidence="3 11">3.1.3.7</ecNumber>
    </recommendedName>
</protein>
<dbReference type="Pfam" id="PF00459">
    <property type="entry name" value="Inositol_P"/>
    <property type="match status" value="1"/>
</dbReference>
<dbReference type="RefSeq" id="XP_505957.3">
    <property type="nucleotide sequence ID" value="XM_505957.3"/>
</dbReference>
<evidence type="ECO:0000256" key="6">
    <source>
        <dbReference type="ARBA" id="ARBA00022842"/>
    </source>
</evidence>
<dbReference type="GeneID" id="2908229"/>
<comment type="catalytic activity">
    <reaction evidence="7">
        <text>adenosine 2',5'-bisphosphate + H2O = AMP + phosphate</text>
        <dbReference type="Rhea" id="RHEA:77643"/>
        <dbReference type="ChEBI" id="CHEBI:15377"/>
        <dbReference type="ChEBI" id="CHEBI:43474"/>
        <dbReference type="ChEBI" id="CHEBI:194156"/>
        <dbReference type="ChEBI" id="CHEBI:456215"/>
        <dbReference type="EC" id="3.1.3.7"/>
    </reaction>
    <physiologicalReaction direction="left-to-right" evidence="7">
        <dbReference type="Rhea" id="RHEA:77644"/>
    </physiologicalReaction>
</comment>
<dbReference type="VEuPathDB" id="FungiDB:YALI1_F35109g"/>
<dbReference type="InterPro" id="IPR000760">
    <property type="entry name" value="Inositol_monophosphatase-like"/>
</dbReference>
<evidence type="ECO:0000256" key="4">
    <source>
        <dbReference type="ARBA" id="ARBA00022723"/>
    </source>
</evidence>
<dbReference type="GO" id="GO:0016078">
    <property type="term" value="P:tRNA decay"/>
    <property type="evidence" value="ECO:0007669"/>
    <property type="project" value="UniProtKB-ARBA"/>
</dbReference>
<dbReference type="InterPro" id="IPR020583">
    <property type="entry name" value="Inositol_monoP_metal-BS"/>
</dbReference>
<dbReference type="PRINTS" id="PR00377">
    <property type="entry name" value="IMPHPHTASES"/>
</dbReference>
<feature type="binding site" evidence="10">
    <location>
        <position position="89"/>
    </location>
    <ligand>
        <name>Mg(2+)</name>
        <dbReference type="ChEBI" id="CHEBI:18420"/>
        <label>1</label>
        <note>catalytic</note>
    </ligand>
</feature>
<feature type="binding site" evidence="10">
    <location>
        <position position="150"/>
    </location>
    <ligand>
        <name>Mg(2+)</name>
        <dbReference type="ChEBI" id="CHEBI:18420"/>
        <label>1</label>
        <note>catalytic</note>
    </ligand>
</feature>
<sequence length="356" mass="37996">MLRLRQLHHLTNFKTSSMSQYSAELKVAKDAVRRASALAASIASTIATDTSGQVTKSDTSPVTVADYGAQAIIIGTIKKAFPSDPVVGEEDADVLRKDEGLRTKVWDLVKGHRSSSADALDDTNAMLDAIDWGKYEGGNTGRMWALDPIDGTKGFLRGGQYAVCLALIVDGHVKVGVIGCPNLSTIPTQVATQEKKDLGVLASAIKDQGAFIEPLSGESDPSPIHFRHLHNTAEATFCESVEAGHSSHSDQAQIAQKLGITKEGVRMDSQAKYVAVSRGQADIYLRLPVSATYQEKIWDHASGNILVTEAGGTVTDKDGNALNFGVGRTLKENKGVIVAEKSIFPKVLEAVKQVLG</sequence>
<evidence type="ECO:0000256" key="1">
    <source>
        <dbReference type="ARBA" id="ARBA00001946"/>
    </source>
</evidence>
<evidence type="ECO:0000256" key="3">
    <source>
        <dbReference type="ARBA" id="ARBA00012633"/>
    </source>
</evidence>
<dbReference type="Gene3D" id="3.30.540.10">
    <property type="entry name" value="Fructose-1,6-Bisphosphatase, subunit A, domain 1"/>
    <property type="match status" value="1"/>
</dbReference>
<dbReference type="InterPro" id="IPR051090">
    <property type="entry name" value="Inositol_monoP_superfamily"/>
</dbReference>